<comment type="caution">
    <text evidence="2">The sequence shown here is derived from an EMBL/GenBank/DDBJ whole genome shotgun (WGS) entry which is preliminary data.</text>
</comment>
<gene>
    <name evidence="2" type="ORF">ABVK25_005501</name>
</gene>
<dbReference type="Proteomes" id="UP001590951">
    <property type="component" value="Unassembled WGS sequence"/>
</dbReference>
<feature type="region of interest" description="Disordered" evidence="1">
    <location>
        <begin position="1"/>
        <end position="37"/>
    </location>
</feature>
<accession>A0ABR4B9S0</accession>
<keyword evidence="3" id="KW-1185">Reference proteome</keyword>
<feature type="compositionally biased region" description="Polar residues" evidence="1">
    <location>
        <begin position="1"/>
        <end position="10"/>
    </location>
</feature>
<name>A0ABR4B9S0_9LECA</name>
<organism evidence="2 3">
    <name type="scientific">Lepraria finkii</name>
    <dbReference type="NCBI Taxonomy" id="1340010"/>
    <lineage>
        <taxon>Eukaryota</taxon>
        <taxon>Fungi</taxon>
        <taxon>Dikarya</taxon>
        <taxon>Ascomycota</taxon>
        <taxon>Pezizomycotina</taxon>
        <taxon>Lecanoromycetes</taxon>
        <taxon>OSLEUM clade</taxon>
        <taxon>Lecanoromycetidae</taxon>
        <taxon>Lecanorales</taxon>
        <taxon>Lecanorineae</taxon>
        <taxon>Stereocaulaceae</taxon>
        <taxon>Lepraria</taxon>
    </lineage>
</organism>
<evidence type="ECO:0000256" key="1">
    <source>
        <dbReference type="SAM" id="MobiDB-lite"/>
    </source>
</evidence>
<evidence type="ECO:0000313" key="2">
    <source>
        <dbReference type="EMBL" id="KAL2054360.1"/>
    </source>
</evidence>
<feature type="region of interest" description="Disordered" evidence="1">
    <location>
        <begin position="54"/>
        <end position="77"/>
    </location>
</feature>
<feature type="compositionally biased region" description="Basic and acidic residues" evidence="1">
    <location>
        <begin position="11"/>
        <end position="37"/>
    </location>
</feature>
<sequence length="109" mass="12120">MLWSLHSPSVDSDKENQLETEAEDGRLGEDEKKAMDEAIDRSIDDLVGKVDEVFLDGNADPSSGSSSEDDELEDLVNSREDSMNLSFCFMTSASLGDFSFEARKYGKKR</sequence>
<dbReference type="EMBL" id="JBHFEH010000016">
    <property type="protein sequence ID" value="KAL2054360.1"/>
    <property type="molecule type" value="Genomic_DNA"/>
</dbReference>
<reference evidence="2 3" key="1">
    <citation type="submission" date="2024-09" db="EMBL/GenBank/DDBJ databases">
        <title>Rethinking Asexuality: The Enigmatic Case of Functional Sexual Genes in Lepraria (Stereocaulaceae).</title>
        <authorList>
            <person name="Doellman M."/>
            <person name="Sun Y."/>
            <person name="Barcenas-Pena A."/>
            <person name="Lumbsch H.T."/>
            <person name="Grewe F."/>
        </authorList>
    </citation>
    <scope>NUCLEOTIDE SEQUENCE [LARGE SCALE GENOMIC DNA]</scope>
    <source>
        <strain evidence="2 3">Grewe 0041</strain>
    </source>
</reference>
<proteinExistence type="predicted"/>
<protein>
    <submittedName>
        <fullName evidence="2">Uncharacterized protein</fullName>
    </submittedName>
</protein>
<evidence type="ECO:0000313" key="3">
    <source>
        <dbReference type="Proteomes" id="UP001590951"/>
    </source>
</evidence>